<dbReference type="Proteomes" id="UP000257143">
    <property type="component" value="Unassembled WGS sequence"/>
</dbReference>
<dbReference type="AlphaFoldDB" id="A0A3D8PJ65"/>
<dbReference type="GO" id="GO:0008686">
    <property type="term" value="F:3,4-dihydroxy-2-butanone-4-phosphate synthase activity"/>
    <property type="evidence" value="ECO:0007669"/>
    <property type="project" value="UniProtKB-EC"/>
</dbReference>
<evidence type="ECO:0000313" key="13">
    <source>
        <dbReference type="Proteomes" id="UP000257143"/>
    </source>
</evidence>
<comment type="similarity">
    <text evidence="5">In the N-terminal section; belongs to the DHBP synthase family.</text>
</comment>
<proteinExistence type="inferred from homology"/>
<dbReference type="SUPFAM" id="SSF55821">
    <property type="entry name" value="YrdC/RibB"/>
    <property type="match status" value="1"/>
</dbReference>
<dbReference type="GO" id="GO:0046872">
    <property type="term" value="F:metal ion binding"/>
    <property type="evidence" value="ECO:0007669"/>
    <property type="project" value="UniProtKB-KW"/>
</dbReference>
<evidence type="ECO:0000256" key="9">
    <source>
        <dbReference type="ARBA" id="ARBA00023211"/>
    </source>
</evidence>
<keyword evidence="8 11" id="KW-0460">Magnesium</keyword>
<dbReference type="EMBL" id="PIOC01000033">
    <property type="protein sequence ID" value="RDW15225.1"/>
    <property type="molecule type" value="Genomic_DNA"/>
</dbReference>
<evidence type="ECO:0000256" key="7">
    <source>
        <dbReference type="ARBA" id="ARBA00022723"/>
    </source>
</evidence>
<keyword evidence="9 11" id="KW-0464">Manganese</keyword>
<evidence type="ECO:0000256" key="4">
    <source>
        <dbReference type="ARBA" id="ARBA00004904"/>
    </source>
</evidence>
<evidence type="ECO:0000256" key="3">
    <source>
        <dbReference type="ARBA" id="ARBA00002284"/>
    </source>
</evidence>
<sequence length="216" mass="23869">MGKFDSVETALEVMGNGGLIIVSDDEDRENEGDLVGIAELITPEKINFMISQAKGLVCMPMEEQIARKLGIPQMVQNNTESMRTAFTVSIDAHPKFGVTTGISAWDRAKTIQVAIDEETHPEDLLRPGHIFPLTARDGGVLTRTGHTEASTDLARLAGYKAAAVIVEIISPNGKMARQEELMEMKSLFNLPYITIESLKEYRLKYDKQEAKELVFG</sequence>
<evidence type="ECO:0000256" key="10">
    <source>
        <dbReference type="ARBA" id="ARBA00023239"/>
    </source>
</evidence>
<evidence type="ECO:0000313" key="12">
    <source>
        <dbReference type="EMBL" id="RDW15225.1"/>
    </source>
</evidence>
<dbReference type="FunFam" id="3.90.870.10:FF:000001">
    <property type="entry name" value="Riboflavin biosynthesis protein RibBA"/>
    <property type="match status" value="1"/>
</dbReference>
<name>A0A3D8PJ65_9BACI</name>
<dbReference type="GO" id="GO:0005829">
    <property type="term" value="C:cytosol"/>
    <property type="evidence" value="ECO:0007669"/>
    <property type="project" value="TreeGrafter"/>
</dbReference>
<dbReference type="GO" id="GO:0009231">
    <property type="term" value="P:riboflavin biosynthetic process"/>
    <property type="evidence" value="ECO:0007669"/>
    <property type="project" value="UniProtKB-UniPathway"/>
</dbReference>
<comment type="cofactor">
    <cofactor evidence="2">
        <name>Mn(2+)</name>
        <dbReference type="ChEBI" id="CHEBI:29035"/>
    </cofactor>
</comment>
<evidence type="ECO:0000256" key="8">
    <source>
        <dbReference type="ARBA" id="ARBA00022842"/>
    </source>
</evidence>
<comment type="caution">
    <text evidence="12">The sequence shown here is derived from an EMBL/GenBank/DDBJ whole genome shotgun (WGS) entry which is preliminary data.</text>
</comment>
<comment type="similarity">
    <text evidence="11">Belongs to the DHBP synthase family.</text>
</comment>
<comment type="function">
    <text evidence="3 11">Catalyzes the conversion of D-ribulose 5-phosphate to formate and 3,4-dihydroxy-2-butanone 4-phosphate.</text>
</comment>
<evidence type="ECO:0000256" key="1">
    <source>
        <dbReference type="ARBA" id="ARBA00000141"/>
    </source>
</evidence>
<accession>A0A3D8PJ65</accession>
<gene>
    <name evidence="12" type="primary">ribB</name>
    <name evidence="12" type="ORF">CWR48_19555</name>
</gene>
<dbReference type="PANTHER" id="PTHR21327:SF18">
    <property type="entry name" value="3,4-DIHYDROXY-2-BUTANONE 4-PHOSPHATE SYNTHASE"/>
    <property type="match status" value="1"/>
</dbReference>
<dbReference type="InterPro" id="IPR017945">
    <property type="entry name" value="DHBP_synth_RibB-like_a/b_dom"/>
</dbReference>
<dbReference type="InterPro" id="IPR000422">
    <property type="entry name" value="DHBP_synthase_RibB"/>
</dbReference>
<evidence type="ECO:0000256" key="6">
    <source>
        <dbReference type="ARBA" id="ARBA00022619"/>
    </source>
</evidence>
<comment type="catalytic activity">
    <reaction evidence="1 11">
        <text>D-ribulose 5-phosphate = (2S)-2-hydroxy-3-oxobutyl phosphate + formate + H(+)</text>
        <dbReference type="Rhea" id="RHEA:18457"/>
        <dbReference type="ChEBI" id="CHEBI:15378"/>
        <dbReference type="ChEBI" id="CHEBI:15740"/>
        <dbReference type="ChEBI" id="CHEBI:58121"/>
        <dbReference type="ChEBI" id="CHEBI:58830"/>
        <dbReference type="EC" id="4.1.99.12"/>
    </reaction>
</comment>
<organism evidence="12 13">
    <name type="scientific">Oceanobacillus arenosus</name>
    <dbReference type="NCBI Taxonomy" id="1229153"/>
    <lineage>
        <taxon>Bacteria</taxon>
        <taxon>Bacillati</taxon>
        <taxon>Bacillota</taxon>
        <taxon>Bacilli</taxon>
        <taxon>Bacillales</taxon>
        <taxon>Bacillaceae</taxon>
        <taxon>Oceanobacillus</taxon>
    </lineage>
</organism>
<dbReference type="OrthoDB" id="9793111at2"/>
<dbReference type="Gene3D" id="3.90.870.10">
    <property type="entry name" value="DHBP synthase"/>
    <property type="match status" value="1"/>
</dbReference>
<keyword evidence="13" id="KW-1185">Reference proteome</keyword>
<keyword evidence="6 11" id="KW-0686">Riboflavin biosynthesis</keyword>
<comment type="pathway">
    <text evidence="4 11">Cofactor biosynthesis; riboflavin biosynthesis; 2-hydroxy-3-oxobutyl phosphate from D-ribulose 5-phosphate: step 1/1.</text>
</comment>
<dbReference type="PANTHER" id="PTHR21327">
    <property type="entry name" value="GTP CYCLOHYDROLASE II-RELATED"/>
    <property type="match status" value="1"/>
</dbReference>
<keyword evidence="10 11" id="KW-0456">Lyase</keyword>
<dbReference type="UniPathway" id="UPA00275">
    <property type="reaction ID" value="UER00399"/>
</dbReference>
<reference evidence="13" key="1">
    <citation type="submission" date="2017-11" db="EMBL/GenBank/DDBJ databases">
        <authorList>
            <person name="Zhu W."/>
        </authorList>
    </citation>
    <scope>NUCLEOTIDE SEQUENCE [LARGE SCALE GENOMIC DNA]</scope>
    <source>
        <strain evidence="13">CAU 1183</strain>
    </source>
</reference>
<keyword evidence="7 11" id="KW-0479">Metal-binding</keyword>
<comment type="subunit">
    <text evidence="11">Homodimer.</text>
</comment>
<comment type="cofactor">
    <cofactor evidence="11">
        <name>Mg(2+)</name>
        <dbReference type="ChEBI" id="CHEBI:18420"/>
    </cofactor>
    <cofactor evidence="11">
        <name>Mn(2+)</name>
        <dbReference type="ChEBI" id="CHEBI:29035"/>
    </cofactor>
    <text evidence="11">Binds 2 divalent metal cations per subunit. Magnesium or manganese.</text>
</comment>
<protein>
    <recommendedName>
        <fullName evidence="11">3,4-dihydroxy-2-butanone 4-phosphate synthase</fullName>
        <shortName evidence="11">DHBP synthase</shortName>
        <ecNumber evidence="11">4.1.99.12</ecNumber>
    </recommendedName>
</protein>
<evidence type="ECO:0000256" key="11">
    <source>
        <dbReference type="RuleBase" id="RU003843"/>
    </source>
</evidence>
<dbReference type="EC" id="4.1.99.12" evidence="11"/>
<dbReference type="Pfam" id="PF00926">
    <property type="entry name" value="DHBP_synthase"/>
    <property type="match status" value="1"/>
</dbReference>
<evidence type="ECO:0000256" key="2">
    <source>
        <dbReference type="ARBA" id="ARBA00001936"/>
    </source>
</evidence>
<evidence type="ECO:0000256" key="5">
    <source>
        <dbReference type="ARBA" id="ARBA00005520"/>
    </source>
</evidence>
<dbReference type="NCBIfam" id="TIGR00506">
    <property type="entry name" value="ribB"/>
    <property type="match status" value="1"/>
</dbReference>
<dbReference type="RefSeq" id="WP_115774982.1">
    <property type="nucleotide sequence ID" value="NZ_PIOC01000033.1"/>
</dbReference>